<keyword evidence="2" id="KW-1185">Reference proteome</keyword>
<sequence length="143" mass="16455">MAERETESFLKRLEERLSRVAAWLRQRGGDEGGARDRHARLEAVRHELAQARRAVADTTHEDLARIRSALEDLRGDYDVPQQHTALHRAELEALRKHLHTTARLLHDRADLDNPSWVQANEEYERSWADLEHAFEGEGHAASP</sequence>
<protein>
    <submittedName>
        <fullName evidence="1">Uncharacterized protein</fullName>
    </submittedName>
</protein>
<name>A0ABM7WRP2_9BACT</name>
<evidence type="ECO:0000313" key="1">
    <source>
        <dbReference type="EMBL" id="BDG02147.1"/>
    </source>
</evidence>
<accession>A0ABM7WRP2</accession>
<proteinExistence type="predicted"/>
<dbReference type="Proteomes" id="UP001162891">
    <property type="component" value="Chromosome"/>
</dbReference>
<gene>
    <name evidence="1" type="ORF">AMOR_11430</name>
</gene>
<dbReference type="EMBL" id="AP025591">
    <property type="protein sequence ID" value="BDG02147.1"/>
    <property type="molecule type" value="Genomic_DNA"/>
</dbReference>
<evidence type="ECO:0000313" key="2">
    <source>
        <dbReference type="Proteomes" id="UP001162891"/>
    </source>
</evidence>
<dbReference type="RefSeq" id="WP_248359466.1">
    <property type="nucleotide sequence ID" value="NZ_AP025591.1"/>
</dbReference>
<reference evidence="2" key="1">
    <citation type="journal article" date="2022" name="Int. J. Syst. Evol. Microbiol.">
        <title>Anaeromyxobacter oryzae sp. nov., Anaeromyxobacter diazotrophicus sp. nov. and Anaeromyxobacter paludicola sp. nov., isolated from paddy soils.</title>
        <authorList>
            <person name="Itoh H."/>
            <person name="Xu Z."/>
            <person name="Mise K."/>
            <person name="Masuda Y."/>
            <person name="Ushijima N."/>
            <person name="Hayakawa C."/>
            <person name="Shiratori Y."/>
            <person name="Senoo K."/>
        </authorList>
    </citation>
    <scope>NUCLEOTIDE SEQUENCE [LARGE SCALE GENOMIC DNA]</scope>
    <source>
        <strain evidence="2">Red232</strain>
    </source>
</reference>
<organism evidence="1 2">
    <name type="scientific">Anaeromyxobacter oryzae</name>
    <dbReference type="NCBI Taxonomy" id="2918170"/>
    <lineage>
        <taxon>Bacteria</taxon>
        <taxon>Pseudomonadati</taxon>
        <taxon>Myxococcota</taxon>
        <taxon>Myxococcia</taxon>
        <taxon>Myxococcales</taxon>
        <taxon>Cystobacterineae</taxon>
        <taxon>Anaeromyxobacteraceae</taxon>
        <taxon>Anaeromyxobacter</taxon>
    </lineage>
</organism>